<reference evidence="1" key="1">
    <citation type="submission" date="2014-09" db="EMBL/GenBank/DDBJ databases">
        <authorList>
            <person name="Magalhaes I.L.F."/>
            <person name="Oliveira U."/>
            <person name="Santos F.R."/>
            <person name="Vidigal T.H.D.A."/>
            <person name="Brescovit A.D."/>
            <person name="Santos A.J."/>
        </authorList>
    </citation>
    <scope>NUCLEOTIDE SEQUENCE</scope>
    <source>
        <tissue evidence="1">Shoot tissue taken approximately 20 cm above the soil surface</tissue>
    </source>
</reference>
<dbReference type="EMBL" id="GBRH01255560">
    <property type="protein sequence ID" value="JAD42335.1"/>
    <property type="molecule type" value="Transcribed_RNA"/>
</dbReference>
<proteinExistence type="predicted"/>
<name>A0A0A9A004_ARUDO</name>
<dbReference type="AlphaFoldDB" id="A0A0A9A004"/>
<sequence length="65" mass="7256">MYDAHDTCFYAPSIQALCTSMLTSVAIKSIFLFCWASGWKCYCRLASRKLVALFQATQLTHAAIS</sequence>
<reference evidence="1" key="2">
    <citation type="journal article" date="2015" name="Data Brief">
        <title>Shoot transcriptome of the giant reed, Arundo donax.</title>
        <authorList>
            <person name="Barrero R.A."/>
            <person name="Guerrero F.D."/>
            <person name="Moolhuijzen P."/>
            <person name="Goolsby J.A."/>
            <person name="Tidwell J."/>
            <person name="Bellgard S.E."/>
            <person name="Bellgard M.I."/>
        </authorList>
    </citation>
    <scope>NUCLEOTIDE SEQUENCE</scope>
    <source>
        <tissue evidence="1">Shoot tissue taken approximately 20 cm above the soil surface</tissue>
    </source>
</reference>
<evidence type="ECO:0000313" key="1">
    <source>
        <dbReference type="EMBL" id="JAD42335.1"/>
    </source>
</evidence>
<protein>
    <submittedName>
        <fullName evidence="1">Uncharacterized protein</fullName>
    </submittedName>
</protein>
<organism evidence="1">
    <name type="scientific">Arundo donax</name>
    <name type="common">Giant reed</name>
    <name type="synonym">Donax arundinaceus</name>
    <dbReference type="NCBI Taxonomy" id="35708"/>
    <lineage>
        <taxon>Eukaryota</taxon>
        <taxon>Viridiplantae</taxon>
        <taxon>Streptophyta</taxon>
        <taxon>Embryophyta</taxon>
        <taxon>Tracheophyta</taxon>
        <taxon>Spermatophyta</taxon>
        <taxon>Magnoliopsida</taxon>
        <taxon>Liliopsida</taxon>
        <taxon>Poales</taxon>
        <taxon>Poaceae</taxon>
        <taxon>PACMAD clade</taxon>
        <taxon>Arundinoideae</taxon>
        <taxon>Arundineae</taxon>
        <taxon>Arundo</taxon>
    </lineage>
</organism>
<accession>A0A0A9A004</accession>